<evidence type="ECO:0000256" key="5">
    <source>
        <dbReference type="ARBA" id="ARBA00022801"/>
    </source>
</evidence>
<evidence type="ECO:0000313" key="11">
    <source>
        <dbReference type="EMBL" id="KAK9983195.1"/>
    </source>
</evidence>
<comment type="caution">
    <text evidence="11">The sequence shown here is derived from an EMBL/GenBank/DDBJ whole genome shotgun (WGS) entry which is preliminary data.</text>
</comment>
<evidence type="ECO:0000256" key="6">
    <source>
        <dbReference type="ARBA" id="ARBA00022842"/>
    </source>
</evidence>
<dbReference type="SMART" id="SM00332">
    <property type="entry name" value="PP2Cc"/>
    <property type="match status" value="1"/>
</dbReference>
<dbReference type="Proteomes" id="UP001459277">
    <property type="component" value="Unassembled WGS sequence"/>
</dbReference>
<evidence type="ECO:0000313" key="12">
    <source>
        <dbReference type="Proteomes" id="UP001459277"/>
    </source>
</evidence>
<dbReference type="InterPro" id="IPR036457">
    <property type="entry name" value="PPM-type-like_dom_sf"/>
</dbReference>
<comment type="cofactor">
    <cofactor evidence="1">
        <name>Mn(2+)</name>
        <dbReference type="ChEBI" id="CHEBI:29035"/>
    </cofactor>
</comment>
<evidence type="ECO:0000256" key="4">
    <source>
        <dbReference type="ARBA" id="ARBA00022723"/>
    </source>
</evidence>
<dbReference type="InterPro" id="IPR000222">
    <property type="entry name" value="PP2C_BS"/>
</dbReference>
<dbReference type="Pfam" id="PF00481">
    <property type="entry name" value="PP2C"/>
    <property type="match status" value="1"/>
</dbReference>
<dbReference type="PROSITE" id="PS51746">
    <property type="entry name" value="PPM_2"/>
    <property type="match status" value="1"/>
</dbReference>
<keyword evidence="7 9" id="KW-0904">Protein phosphatase</keyword>
<evidence type="ECO:0000256" key="1">
    <source>
        <dbReference type="ARBA" id="ARBA00001936"/>
    </source>
</evidence>
<gene>
    <name evidence="11" type="ORF">SO802_032720</name>
</gene>
<protein>
    <recommendedName>
        <fullName evidence="3">protein-serine/threonine phosphatase</fullName>
        <ecNumber evidence="3">3.1.3.16</ecNumber>
    </recommendedName>
</protein>
<evidence type="ECO:0000256" key="8">
    <source>
        <dbReference type="ARBA" id="ARBA00023211"/>
    </source>
</evidence>
<sequence length="293" mass="32474">MEQPAGQPILKSESDACEVHRGQVVETRLSLRTGGSAGSSWSAISSSETPFRKRHLVLEEALGENPMPIFGSISIQGLADRMEDTVAVQENFCDQPDIAGGKPLHFFAVYDGHGGSHVSTLCKNLMHQIIAEELKHMWSTRGSKDDWADLVRAAIEKSFLRMDYVALNLCICGKKGSYCRYCCKPKEYAMVGSTAAVAILTPNRIIVANCGDSRAVLCRARKPIALSVDHKPDRPEELVRIKKAGGHIVYRDGFRVNGILDMSRSLVIYSFESILTLENHYGREKRFSSKEMP</sequence>
<evidence type="ECO:0000256" key="7">
    <source>
        <dbReference type="ARBA" id="ARBA00022912"/>
    </source>
</evidence>
<feature type="domain" description="PPM-type phosphatase" evidence="10">
    <location>
        <begin position="69"/>
        <end position="293"/>
    </location>
</feature>
<reference evidence="11 12" key="1">
    <citation type="submission" date="2024-01" db="EMBL/GenBank/DDBJ databases">
        <title>A telomere-to-telomere, gap-free genome of sweet tea (Lithocarpus litseifolius).</title>
        <authorList>
            <person name="Zhou J."/>
        </authorList>
    </citation>
    <scope>NUCLEOTIDE SEQUENCE [LARGE SCALE GENOMIC DNA]</scope>
    <source>
        <strain evidence="11">Zhou-2022a</strain>
        <tissue evidence="11">Leaf</tissue>
    </source>
</reference>
<dbReference type="AlphaFoldDB" id="A0AAW2BB49"/>
<evidence type="ECO:0000259" key="10">
    <source>
        <dbReference type="PROSITE" id="PS51746"/>
    </source>
</evidence>
<accession>A0AAW2BB49</accession>
<comment type="cofactor">
    <cofactor evidence="2">
        <name>Mg(2+)</name>
        <dbReference type="ChEBI" id="CHEBI:18420"/>
    </cofactor>
</comment>
<keyword evidence="8" id="KW-0464">Manganese</keyword>
<dbReference type="EC" id="3.1.3.16" evidence="3"/>
<keyword evidence="12" id="KW-1185">Reference proteome</keyword>
<evidence type="ECO:0000256" key="9">
    <source>
        <dbReference type="RuleBase" id="RU003465"/>
    </source>
</evidence>
<keyword evidence="5 9" id="KW-0378">Hydrolase</keyword>
<dbReference type="InterPro" id="IPR001932">
    <property type="entry name" value="PPM-type_phosphatase-like_dom"/>
</dbReference>
<keyword evidence="6" id="KW-0460">Magnesium</keyword>
<dbReference type="Gene3D" id="3.60.40.10">
    <property type="entry name" value="PPM-type phosphatase domain"/>
    <property type="match status" value="1"/>
</dbReference>
<dbReference type="GO" id="GO:0046872">
    <property type="term" value="F:metal ion binding"/>
    <property type="evidence" value="ECO:0007669"/>
    <property type="project" value="UniProtKB-KW"/>
</dbReference>
<dbReference type="EMBL" id="JAZDWU010000012">
    <property type="protein sequence ID" value="KAK9983195.1"/>
    <property type="molecule type" value="Genomic_DNA"/>
</dbReference>
<dbReference type="CDD" id="cd00143">
    <property type="entry name" value="PP2Cc"/>
    <property type="match status" value="1"/>
</dbReference>
<dbReference type="GO" id="GO:0004722">
    <property type="term" value="F:protein serine/threonine phosphatase activity"/>
    <property type="evidence" value="ECO:0007669"/>
    <property type="project" value="UniProtKB-EC"/>
</dbReference>
<keyword evidence="4" id="KW-0479">Metal-binding</keyword>
<dbReference type="InterPro" id="IPR015655">
    <property type="entry name" value="PP2C"/>
</dbReference>
<dbReference type="SUPFAM" id="SSF81606">
    <property type="entry name" value="PP2C-like"/>
    <property type="match status" value="1"/>
</dbReference>
<proteinExistence type="inferred from homology"/>
<organism evidence="11 12">
    <name type="scientific">Lithocarpus litseifolius</name>
    <dbReference type="NCBI Taxonomy" id="425828"/>
    <lineage>
        <taxon>Eukaryota</taxon>
        <taxon>Viridiplantae</taxon>
        <taxon>Streptophyta</taxon>
        <taxon>Embryophyta</taxon>
        <taxon>Tracheophyta</taxon>
        <taxon>Spermatophyta</taxon>
        <taxon>Magnoliopsida</taxon>
        <taxon>eudicotyledons</taxon>
        <taxon>Gunneridae</taxon>
        <taxon>Pentapetalae</taxon>
        <taxon>rosids</taxon>
        <taxon>fabids</taxon>
        <taxon>Fagales</taxon>
        <taxon>Fagaceae</taxon>
        <taxon>Lithocarpus</taxon>
    </lineage>
</organism>
<dbReference type="PANTHER" id="PTHR47992">
    <property type="entry name" value="PROTEIN PHOSPHATASE"/>
    <property type="match status" value="1"/>
</dbReference>
<dbReference type="PROSITE" id="PS01032">
    <property type="entry name" value="PPM_1"/>
    <property type="match status" value="1"/>
</dbReference>
<evidence type="ECO:0000256" key="2">
    <source>
        <dbReference type="ARBA" id="ARBA00001946"/>
    </source>
</evidence>
<name>A0AAW2BB49_9ROSI</name>
<evidence type="ECO:0000256" key="3">
    <source>
        <dbReference type="ARBA" id="ARBA00013081"/>
    </source>
</evidence>
<comment type="similarity">
    <text evidence="9">Belongs to the PP2C family.</text>
</comment>